<dbReference type="PANTHER" id="PTHR44329">
    <property type="entry name" value="SERINE/THREONINE-PROTEIN KINASE TNNI3K-RELATED"/>
    <property type="match status" value="1"/>
</dbReference>
<dbReference type="PROSITE" id="PS50011">
    <property type="entry name" value="PROTEIN_KINASE_DOM"/>
    <property type="match status" value="1"/>
</dbReference>
<dbReference type="eggNOG" id="KOG0192">
    <property type="taxonomic scope" value="Eukaryota"/>
</dbReference>
<evidence type="ECO:0000259" key="6">
    <source>
        <dbReference type="PROSITE" id="PS50011"/>
    </source>
</evidence>
<evidence type="ECO:0000313" key="7">
    <source>
        <dbReference type="EMBL" id="KNC87617.1"/>
    </source>
</evidence>
<accession>A0A0L0GF56</accession>
<feature type="domain" description="Protein kinase" evidence="6">
    <location>
        <begin position="1"/>
        <end position="107"/>
    </location>
</feature>
<evidence type="ECO:0000256" key="4">
    <source>
        <dbReference type="ARBA" id="ARBA00022840"/>
    </source>
</evidence>
<name>A0A0L0GF56_9EUKA</name>
<evidence type="ECO:0000256" key="5">
    <source>
        <dbReference type="SAM" id="Coils"/>
    </source>
</evidence>
<dbReference type="STRING" id="667725.A0A0L0GF56"/>
<dbReference type="Pfam" id="PF07714">
    <property type="entry name" value="PK_Tyr_Ser-Thr"/>
    <property type="match status" value="1"/>
</dbReference>
<keyword evidence="1" id="KW-0808">Transferase</keyword>
<organism evidence="7 8">
    <name type="scientific">Sphaeroforma arctica JP610</name>
    <dbReference type="NCBI Taxonomy" id="667725"/>
    <lineage>
        <taxon>Eukaryota</taxon>
        <taxon>Ichthyosporea</taxon>
        <taxon>Ichthyophonida</taxon>
        <taxon>Sphaeroforma</taxon>
    </lineage>
</organism>
<dbReference type="InterPro" id="IPR011009">
    <property type="entry name" value="Kinase-like_dom_sf"/>
</dbReference>
<proteinExistence type="predicted"/>
<sequence length="181" mass="21109">MAQLYTGWARKFLNGMPSILKNQKASKRADVYSFAVVLWEMLTGQEPFAGMDPMSIAWLVMEGECLPIPEGVPEPFKTLLNQCFQTEPEDRPEFNYILKTIEDASQIRDMETKVNTFHATHRTWNMEISSKYEEYKRRKEAISERESKLKQREQELHELEASLAKFQKELEQPTTARPTDS</sequence>
<dbReference type="GO" id="GO:0004674">
    <property type="term" value="F:protein serine/threonine kinase activity"/>
    <property type="evidence" value="ECO:0007669"/>
    <property type="project" value="TreeGrafter"/>
</dbReference>
<protein>
    <recommendedName>
        <fullName evidence="6">Protein kinase domain-containing protein</fullName>
    </recommendedName>
</protein>
<dbReference type="InterPro" id="IPR001245">
    <property type="entry name" value="Ser-Thr/Tyr_kinase_cat_dom"/>
</dbReference>
<evidence type="ECO:0000256" key="2">
    <source>
        <dbReference type="ARBA" id="ARBA00022741"/>
    </source>
</evidence>
<gene>
    <name evidence="7" type="ORF">SARC_00248</name>
</gene>
<evidence type="ECO:0000256" key="3">
    <source>
        <dbReference type="ARBA" id="ARBA00022777"/>
    </source>
</evidence>
<dbReference type="OrthoDB" id="339325at2759"/>
<keyword evidence="3" id="KW-0418">Kinase</keyword>
<keyword evidence="5" id="KW-0175">Coiled coil</keyword>
<dbReference type="AlphaFoldDB" id="A0A0L0GF56"/>
<reference evidence="7 8" key="1">
    <citation type="submission" date="2011-02" db="EMBL/GenBank/DDBJ databases">
        <title>The Genome Sequence of Sphaeroforma arctica JP610.</title>
        <authorList>
            <consortium name="The Broad Institute Genome Sequencing Platform"/>
            <person name="Russ C."/>
            <person name="Cuomo C."/>
            <person name="Young S.K."/>
            <person name="Zeng Q."/>
            <person name="Gargeya S."/>
            <person name="Alvarado L."/>
            <person name="Berlin A."/>
            <person name="Chapman S.B."/>
            <person name="Chen Z."/>
            <person name="Freedman E."/>
            <person name="Gellesch M."/>
            <person name="Goldberg J."/>
            <person name="Griggs A."/>
            <person name="Gujja S."/>
            <person name="Heilman E."/>
            <person name="Heiman D."/>
            <person name="Howarth C."/>
            <person name="Mehta T."/>
            <person name="Neiman D."/>
            <person name="Pearson M."/>
            <person name="Roberts A."/>
            <person name="Saif S."/>
            <person name="Shea T."/>
            <person name="Shenoy N."/>
            <person name="Sisk P."/>
            <person name="Stolte C."/>
            <person name="Sykes S."/>
            <person name="White J."/>
            <person name="Yandava C."/>
            <person name="Burger G."/>
            <person name="Gray M.W."/>
            <person name="Holland P.W.H."/>
            <person name="King N."/>
            <person name="Lang F.B.F."/>
            <person name="Roger A.J."/>
            <person name="Ruiz-Trillo I."/>
            <person name="Haas B."/>
            <person name="Nusbaum C."/>
            <person name="Birren B."/>
        </authorList>
    </citation>
    <scope>NUCLEOTIDE SEQUENCE [LARGE SCALE GENOMIC DNA]</scope>
    <source>
        <strain evidence="7 8">JP610</strain>
    </source>
</reference>
<dbReference type="InterPro" id="IPR000719">
    <property type="entry name" value="Prot_kinase_dom"/>
</dbReference>
<dbReference type="InterPro" id="IPR051681">
    <property type="entry name" value="Ser/Thr_Kinases-Pseudokinases"/>
</dbReference>
<dbReference type="Gene3D" id="1.10.510.10">
    <property type="entry name" value="Transferase(Phosphotransferase) domain 1"/>
    <property type="match status" value="1"/>
</dbReference>
<dbReference type="GO" id="GO:0005524">
    <property type="term" value="F:ATP binding"/>
    <property type="evidence" value="ECO:0007669"/>
    <property type="project" value="UniProtKB-KW"/>
</dbReference>
<dbReference type="Proteomes" id="UP000054560">
    <property type="component" value="Unassembled WGS sequence"/>
</dbReference>
<keyword evidence="8" id="KW-1185">Reference proteome</keyword>
<dbReference type="RefSeq" id="XP_014161519.1">
    <property type="nucleotide sequence ID" value="XM_014306044.1"/>
</dbReference>
<dbReference type="SUPFAM" id="SSF56112">
    <property type="entry name" value="Protein kinase-like (PK-like)"/>
    <property type="match status" value="1"/>
</dbReference>
<evidence type="ECO:0000313" key="8">
    <source>
        <dbReference type="Proteomes" id="UP000054560"/>
    </source>
</evidence>
<dbReference type="GeneID" id="25900752"/>
<dbReference type="PANTHER" id="PTHR44329:SF288">
    <property type="entry name" value="MITOGEN-ACTIVATED PROTEIN KINASE KINASE KINASE 20"/>
    <property type="match status" value="1"/>
</dbReference>
<dbReference type="EMBL" id="KQ241603">
    <property type="protein sequence ID" value="KNC87617.1"/>
    <property type="molecule type" value="Genomic_DNA"/>
</dbReference>
<feature type="coiled-coil region" evidence="5">
    <location>
        <begin position="125"/>
        <end position="169"/>
    </location>
</feature>
<keyword evidence="4" id="KW-0067">ATP-binding</keyword>
<evidence type="ECO:0000256" key="1">
    <source>
        <dbReference type="ARBA" id="ARBA00022679"/>
    </source>
</evidence>
<keyword evidence="2" id="KW-0547">Nucleotide-binding</keyword>